<feature type="transmembrane region" description="Helical" evidence="5">
    <location>
        <begin position="161"/>
        <end position="179"/>
    </location>
</feature>
<feature type="transmembrane region" description="Helical" evidence="5">
    <location>
        <begin position="121"/>
        <end position="141"/>
    </location>
</feature>
<evidence type="ECO:0000256" key="3">
    <source>
        <dbReference type="ARBA" id="ARBA00022989"/>
    </source>
</evidence>
<dbReference type="EMBL" id="CP025257">
    <property type="protein sequence ID" value="AUF83814.1"/>
    <property type="molecule type" value="Genomic_DNA"/>
</dbReference>
<organism evidence="7 8">
    <name type="scientific">Mesoplasma syrphidae</name>
    <dbReference type="NCBI Taxonomy" id="225999"/>
    <lineage>
        <taxon>Bacteria</taxon>
        <taxon>Bacillati</taxon>
        <taxon>Mycoplasmatota</taxon>
        <taxon>Mollicutes</taxon>
        <taxon>Entomoplasmatales</taxon>
        <taxon>Entomoplasmataceae</taxon>
        <taxon>Mesoplasma</taxon>
    </lineage>
</organism>
<dbReference type="Proteomes" id="UP000233419">
    <property type="component" value="Chromosome"/>
</dbReference>
<name>A0A2K9CDT7_9MOLU</name>
<feature type="transmembrane region" description="Helical" evidence="5">
    <location>
        <begin position="64"/>
        <end position="90"/>
    </location>
</feature>
<dbReference type="GO" id="GO:0016020">
    <property type="term" value="C:membrane"/>
    <property type="evidence" value="ECO:0007669"/>
    <property type="project" value="UniProtKB-SubCell"/>
</dbReference>
<dbReference type="OrthoDB" id="392036at2"/>
<dbReference type="Pfam" id="PF06271">
    <property type="entry name" value="RDD"/>
    <property type="match status" value="1"/>
</dbReference>
<dbReference type="AlphaFoldDB" id="A0A2K9CDT7"/>
<protein>
    <submittedName>
        <fullName evidence="7">RDD family protein</fullName>
    </submittedName>
</protein>
<evidence type="ECO:0000313" key="8">
    <source>
        <dbReference type="Proteomes" id="UP000233419"/>
    </source>
</evidence>
<evidence type="ECO:0000256" key="5">
    <source>
        <dbReference type="SAM" id="Phobius"/>
    </source>
</evidence>
<evidence type="ECO:0000259" key="6">
    <source>
        <dbReference type="Pfam" id="PF06271"/>
    </source>
</evidence>
<evidence type="ECO:0000256" key="1">
    <source>
        <dbReference type="ARBA" id="ARBA00004141"/>
    </source>
</evidence>
<accession>A0A2K9CDT7</accession>
<sequence>MNSDNLQYDMVKLEDKDHEISLNQENAYRLASIYKVLFARLFDLFLASTPGFVLTFVFKIEPAQWALALGMLFASLLIMAVYFVLVPFLLKGNTIGKFLFKIRLVNYEHKVSMKALISREAFFLFIPWVVMLVAQITAILLMGPYNEDKPINNSIFNLAKIIVNLSYLFYTLWLLFLCLEIKLQEQQRSFVDIKFGLYVVESKPKIAKAKKEFTRILKRSEEHIALSDQPGNFDENVLKEIAVDELSEFNQSISLDKKNLLENLKVESEKKKQLETRKENFDE</sequence>
<proteinExistence type="predicted"/>
<comment type="subcellular location">
    <subcellularLocation>
        <location evidence="1">Membrane</location>
        <topology evidence="1">Multi-pass membrane protein</topology>
    </subcellularLocation>
</comment>
<dbReference type="InterPro" id="IPR010432">
    <property type="entry name" value="RDD"/>
</dbReference>
<dbReference type="KEGG" id="msyr:CXP39_03410"/>
<keyword evidence="2 5" id="KW-0812">Transmembrane</keyword>
<gene>
    <name evidence="7" type="ORF">CXP39_03410</name>
</gene>
<reference evidence="7 8" key="1">
    <citation type="submission" date="2017-12" db="EMBL/GenBank/DDBJ databases">
        <title>Mesoplasma syrphidae YJS, Complete Genome.</title>
        <authorList>
            <person name="Knight T.F."/>
            <person name="Citino T."/>
            <person name="Rubinstein R."/>
            <person name="Neuschaefer Z."/>
        </authorList>
    </citation>
    <scope>NUCLEOTIDE SEQUENCE [LARGE SCALE GENOMIC DNA]</scope>
    <source>
        <strain evidence="7 8">YJS</strain>
    </source>
</reference>
<dbReference type="RefSeq" id="WP_027048203.1">
    <property type="nucleotide sequence ID" value="NZ_CP025257.1"/>
</dbReference>
<evidence type="ECO:0000256" key="4">
    <source>
        <dbReference type="ARBA" id="ARBA00023136"/>
    </source>
</evidence>
<keyword evidence="8" id="KW-1185">Reference proteome</keyword>
<keyword evidence="4 5" id="KW-0472">Membrane</keyword>
<feature type="transmembrane region" description="Helical" evidence="5">
    <location>
        <begin position="37"/>
        <end position="58"/>
    </location>
</feature>
<feature type="domain" description="RDD" evidence="6">
    <location>
        <begin position="37"/>
        <end position="143"/>
    </location>
</feature>
<keyword evidence="3 5" id="KW-1133">Transmembrane helix</keyword>
<evidence type="ECO:0000256" key="2">
    <source>
        <dbReference type="ARBA" id="ARBA00022692"/>
    </source>
</evidence>
<evidence type="ECO:0000313" key="7">
    <source>
        <dbReference type="EMBL" id="AUF83814.1"/>
    </source>
</evidence>